<keyword evidence="6" id="KW-0813">Transport</keyword>
<comment type="similarity">
    <text evidence="6">Belongs to the NhaA Na(+)/H(+) (TC 2.A.33) antiporter family.</text>
</comment>
<dbReference type="EMBL" id="FUXK01000030">
    <property type="protein sequence ID" value="SKA12907.1"/>
    <property type="molecule type" value="Genomic_DNA"/>
</dbReference>
<evidence type="ECO:0000256" key="1">
    <source>
        <dbReference type="ARBA" id="ARBA00004429"/>
    </source>
</evidence>
<dbReference type="STRING" id="28136.SAMN02745202_02159"/>
<keyword evidence="6" id="KW-0915">Sodium</keyword>
<accession>A0A1T4RAG2</accession>
<comment type="catalytic activity">
    <reaction evidence="6">
        <text>Na(+)(in) + 2 H(+)(out) = Na(+)(out) + 2 H(+)(in)</text>
        <dbReference type="Rhea" id="RHEA:29251"/>
        <dbReference type="ChEBI" id="CHEBI:15378"/>
        <dbReference type="ChEBI" id="CHEBI:29101"/>
    </reaction>
</comment>
<gene>
    <name evidence="6" type="primary">nhaA</name>
    <name evidence="7" type="ORF">SAMN02745202_02159</name>
</gene>
<keyword evidence="3 6" id="KW-0812">Transmembrane</keyword>
<protein>
    <recommendedName>
        <fullName evidence="6">Na(+)/H(+) antiporter NhaA</fullName>
    </recommendedName>
    <alternativeName>
        <fullName evidence="6">Sodium/proton antiporter NhaA</fullName>
    </alternativeName>
</protein>
<reference evidence="7 8" key="1">
    <citation type="submission" date="2017-02" db="EMBL/GenBank/DDBJ databases">
        <authorList>
            <person name="Peterson S.W."/>
        </authorList>
    </citation>
    <scope>NUCLEOTIDE SEQUENCE [LARGE SCALE GENOMIC DNA]</scope>
    <source>
        <strain evidence="7 8">ATCC 43324</strain>
    </source>
</reference>
<dbReference type="Pfam" id="PF06965">
    <property type="entry name" value="Na_H_antiport_1"/>
    <property type="match status" value="1"/>
</dbReference>
<feature type="transmembrane region" description="Helical" evidence="6">
    <location>
        <begin position="414"/>
        <end position="436"/>
    </location>
</feature>
<feature type="transmembrane region" description="Helical" evidence="6">
    <location>
        <begin position="28"/>
        <end position="46"/>
    </location>
</feature>
<dbReference type="Proteomes" id="UP000190065">
    <property type="component" value="Unassembled WGS sequence"/>
</dbReference>
<dbReference type="InterPro" id="IPR004670">
    <property type="entry name" value="NhaA"/>
</dbReference>
<feature type="transmembrane region" description="Helical" evidence="6">
    <location>
        <begin position="386"/>
        <end position="408"/>
    </location>
</feature>
<dbReference type="GO" id="GO:0005886">
    <property type="term" value="C:plasma membrane"/>
    <property type="evidence" value="ECO:0007669"/>
    <property type="project" value="UniProtKB-SubCell"/>
</dbReference>
<dbReference type="eggNOG" id="COG3004">
    <property type="taxonomic scope" value="Bacteria"/>
</dbReference>
<organism evidence="7 8">
    <name type="scientific">Segatella oulorum</name>
    <dbReference type="NCBI Taxonomy" id="28136"/>
    <lineage>
        <taxon>Bacteria</taxon>
        <taxon>Pseudomonadati</taxon>
        <taxon>Bacteroidota</taxon>
        <taxon>Bacteroidia</taxon>
        <taxon>Bacteroidales</taxon>
        <taxon>Prevotellaceae</taxon>
        <taxon>Segatella</taxon>
    </lineage>
</organism>
<evidence type="ECO:0000256" key="6">
    <source>
        <dbReference type="HAMAP-Rule" id="MF_01844"/>
    </source>
</evidence>
<dbReference type="PANTHER" id="PTHR30341">
    <property type="entry name" value="SODIUM ION/PROTON ANTIPORTER NHAA-RELATED"/>
    <property type="match status" value="1"/>
</dbReference>
<name>A0A1T4RAG2_9BACT</name>
<feature type="transmembrane region" description="Helical" evidence="6">
    <location>
        <begin position="75"/>
        <end position="92"/>
    </location>
</feature>
<proteinExistence type="inferred from homology"/>
<dbReference type="Gene3D" id="1.20.1530.10">
    <property type="entry name" value="Na+/H+ antiporter like domain"/>
    <property type="match status" value="1"/>
</dbReference>
<comment type="subcellular location">
    <subcellularLocation>
        <location evidence="1">Cell inner membrane</location>
        <topology evidence="1">Multi-pass membrane protein</topology>
    </subcellularLocation>
    <subcellularLocation>
        <location evidence="6">Cell membrane</location>
        <topology evidence="6">Multi-pass membrane protein</topology>
    </subcellularLocation>
</comment>
<keyword evidence="5 6" id="KW-0472">Membrane</keyword>
<dbReference type="RefSeq" id="WP_025070694.1">
    <property type="nucleotide sequence ID" value="NZ_FUXK01000030.1"/>
</dbReference>
<feature type="transmembrane region" description="Helical" evidence="6">
    <location>
        <begin position="193"/>
        <end position="210"/>
    </location>
</feature>
<feature type="transmembrane region" description="Helical" evidence="6">
    <location>
        <begin position="315"/>
        <end position="334"/>
    </location>
</feature>
<keyword evidence="6" id="KW-0739">Sodium transport</keyword>
<comment type="function">
    <text evidence="6">Na(+)/H(+) antiporter that extrudes sodium in exchange for external protons.</text>
</comment>
<sequence length="441" mass="48572">MKEIYKQKINKKLVMPALMFMRQEKSSGIVLGIAVIIALLLANSPWREQYFEFFEHHLGFVFDGRPYFNFSLEHWINDGLMSLFFFVVGLELKREFIGGELREIKKVVLPVGAAILGMLFPAAIYLSFNIGTSVAHGWGIPMATDIAFALAIVYLLGDKVPLSAKVFLTTLAIVDDLGSVIVIALFYTSNISIPSILVGLTFLGIMFIGNKMGIKHAFFYGILGVCGVWVAFLMSGVHATIAAVLAAFVIPADSQIPESTFIARLRRQLHRFENAESNDVRTLEEEQVEIISQVKAEAFNAVPPLQCLEHGMHPFVSFVIMPIFALANAGVAFIDMDLQSLFSNHVALGVMFGLLLGKPLGIVLAVWLLSKLGLGKRSKKMTWHRIFGLGFLASIGFTMSMFVTSLAFDEPVSYVQAKVGIFAASIIGGLAGYYLLKISKR</sequence>
<feature type="transmembrane region" description="Helical" evidence="6">
    <location>
        <begin position="104"/>
        <end position="126"/>
    </location>
</feature>
<dbReference type="HAMAP" id="MF_01844">
    <property type="entry name" value="NhaA"/>
    <property type="match status" value="1"/>
</dbReference>
<feature type="transmembrane region" description="Helical" evidence="6">
    <location>
        <begin position="346"/>
        <end position="374"/>
    </location>
</feature>
<keyword evidence="6" id="KW-0050">Antiport</keyword>
<evidence type="ECO:0000313" key="7">
    <source>
        <dbReference type="EMBL" id="SKA12907.1"/>
    </source>
</evidence>
<keyword evidence="6" id="KW-0406">Ion transport</keyword>
<dbReference type="NCBIfam" id="TIGR00773">
    <property type="entry name" value="NhaA"/>
    <property type="match status" value="1"/>
</dbReference>
<evidence type="ECO:0000256" key="3">
    <source>
        <dbReference type="ARBA" id="ARBA00022692"/>
    </source>
</evidence>
<dbReference type="GO" id="GO:0006885">
    <property type="term" value="P:regulation of pH"/>
    <property type="evidence" value="ECO:0007669"/>
    <property type="project" value="UniProtKB-UniRule"/>
</dbReference>
<keyword evidence="2 6" id="KW-1003">Cell membrane</keyword>
<evidence type="ECO:0000313" key="8">
    <source>
        <dbReference type="Proteomes" id="UP000190065"/>
    </source>
</evidence>
<dbReference type="PANTHER" id="PTHR30341:SF0">
    <property type="entry name" value="NA(+)_H(+) ANTIPORTER NHAA"/>
    <property type="match status" value="1"/>
</dbReference>
<evidence type="ECO:0000256" key="5">
    <source>
        <dbReference type="ARBA" id="ARBA00023136"/>
    </source>
</evidence>
<evidence type="ECO:0000256" key="2">
    <source>
        <dbReference type="ARBA" id="ARBA00022475"/>
    </source>
</evidence>
<feature type="transmembrane region" description="Helical" evidence="6">
    <location>
        <begin position="138"/>
        <end position="157"/>
    </location>
</feature>
<dbReference type="AlphaFoldDB" id="A0A1T4RAG2"/>
<evidence type="ECO:0000256" key="4">
    <source>
        <dbReference type="ARBA" id="ARBA00022989"/>
    </source>
</evidence>
<dbReference type="GO" id="GO:0015385">
    <property type="term" value="F:sodium:proton antiporter activity"/>
    <property type="evidence" value="ECO:0007669"/>
    <property type="project" value="UniProtKB-UniRule"/>
</dbReference>
<dbReference type="InterPro" id="IPR023171">
    <property type="entry name" value="Na/H_antiporter_dom_sf"/>
</dbReference>
<keyword evidence="4 6" id="KW-1133">Transmembrane helix</keyword>